<evidence type="ECO:0000259" key="1">
    <source>
        <dbReference type="Pfam" id="PF07238"/>
    </source>
</evidence>
<protein>
    <recommendedName>
        <fullName evidence="1">PilZ domain-containing protein</fullName>
    </recommendedName>
</protein>
<organism evidence="2 3">
    <name type="scientific">Methylorubrum thiocyanatum</name>
    <dbReference type="NCBI Taxonomy" id="47958"/>
    <lineage>
        <taxon>Bacteria</taxon>
        <taxon>Pseudomonadati</taxon>
        <taxon>Pseudomonadota</taxon>
        <taxon>Alphaproteobacteria</taxon>
        <taxon>Hyphomicrobiales</taxon>
        <taxon>Methylobacteriaceae</taxon>
        <taxon>Methylorubrum</taxon>
    </lineage>
</organism>
<accession>A0AA40VD09</accession>
<dbReference type="InterPro" id="IPR009875">
    <property type="entry name" value="PilZ_domain"/>
</dbReference>
<gene>
    <name evidence="2" type="ORF">HNR51_003811</name>
</gene>
<dbReference type="SUPFAM" id="SSF141371">
    <property type="entry name" value="PilZ domain-like"/>
    <property type="match status" value="1"/>
</dbReference>
<proteinExistence type="predicted"/>
<dbReference type="RefSeq" id="WP_239681420.1">
    <property type="nucleotide sequence ID" value="NZ_BPRF01000004.1"/>
</dbReference>
<name>A0AA40VD09_9HYPH</name>
<sequence length="213" mass="22575">MRGPEIGHAAEGHSAAPVWEPMMEGAGTTSRASAVMLPGRILLPQGEECTCRFLSSGDDDLRAVIERDVAVGSRVVCHVDGLGVVDATVNRVSSDGLRLSLQGSPNRKARLAMRLAWHRARLNGQADRRGADRVTPLDPVVEVALADGTNVSARIADLSATGAALEMAVPPPMGAPLTVGRRRAHVVRRTDAGVAIRFVLSLRPEDVTADIRL</sequence>
<dbReference type="EMBL" id="JACJIB010000007">
    <property type="protein sequence ID" value="MBA8914715.1"/>
    <property type="molecule type" value="Genomic_DNA"/>
</dbReference>
<feature type="domain" description="PilZ" evidence="1">
    <location>
        <begin position="127"/>
        <end position="207"/>
    </location>
</feature>
<reference evidence="2 3" key="1">
    <citation type="submission" date="2020-08" db="EMBL/GenBank/DDBJ databases">
        <title>Genomic Encyclopedia of Type Strains, Phase IV (KMG-IV): sequencing the most valuable type-strain genomes for metagenomic binning, comparative biology and taxonomic classification.</title>
        <authorList>
            <person name="Goeker M."/>
        </authorList>
    </citation>
    <scope>NUCLEOTIDE SEQUENCE [LARGE SCALE GENOMIC DNA]</scope>
    <source>
        <strain evidence="2 3">DSM 11490</strain>
    </source>
</reference>
<dbReference type="Pfam" id="PF07238">
    <property type="entry name" value="PilZ"/>
    <property type="match status" value="1"/>
</dbReference>
<evidence type="ECO:0000313" key="3">
    <source>
        <dbReference type="Proteomes" id="UP000543554"/>
    </source>
</evidence>
<dbReference type="Proteomes" id="UP000543554">
    <property type="component" value="Unassembled WGS sequence"/>
</dbReference>
<comment type="caution">
    <text evidence="2">The sequence shown here is derived from an EMBL/GenBank/DDBJ whole genome shotgun (WGS) entry which is preliminary data.</text>
</comment>
<dbReference type="AlphaFoldDB" id="A0AA40VD09"/>
<evidence type="ECO:0000313" key="2">
    <source>
        <dbReference type="EMBL" id="MBA8914715.1"/>
    </source>
</evidence>
<keyword evidence="3" id="KW-1185">Reference proteome</keyword>
<dbReference type="GO" id="GO:0035438">
    <property type="term" value="F:cyclic-di-GMP binding"/>
    <property type="evidence" value="ECO:0007669"/>
    <property type="project" value="InterPro"/>
</dbReference>